<feature type="transmembrane region" description="Helical" evidence="2">
    <location>
        <begin position="349"/>
        <end position="368"/>
    </location>
</feature>
<dbReference type="RefSeq" id="WP_266282912.1">
    <property type="nucleotide sequence ID" value="NZ_JAPKNF010000002.1"/>
</dbReference>
<dbReference type="Gene3D" id="1.10.287.1490">
    <property type="match status" value="1"/>
</dbReference>
<evidence type="ECO:0000256" key="1">
    <source>
        <dbReference type="SAM" id="Coils"/>
    </source>
</evidence>
<comment type="caution">
    <text evidence="3">The sequence shown here is derived from an EMBL/GenBank/DDBJ whole genome shotgun (WGS) entry which is preliminary data.</text>
</comment>
<proteinExistence type="predicted"/>
<evidence type="ECO:0000256" key="2">
    <source>
        <dbReference type="SAM" id="Phobius"/>
    </source>
</evidence>
<keyword evidence="2" id="KW-1133">Transmembrane helix</keyword>
<evidence type="ECO:0000313" key="3">
    <source>
        <dbReference type="EMBL" id="MDQ0517676.1"/>
    </source>
</evidence>
<dbReference type="EMBL" id="JAUSWJ010000001">
    <property type="protein sequence ID" value="MDQ0517676.1"/>
    <property type="molecule type" value="Genomic_DNA"/>
</dbReference>
<feature type="transmembrane region" description="Helical" evidence="2">
    <location>
        <begin position="301"/>
        <end position="321"/>
    </location>
</feature>
<keyword evidence="4" id="KW-1185">Reference proteome</keyword>
<name>A0ABU0M9N4_9HYPH</name>
<keyword evidence="2" id="KW-0472">Membrane</keyword>
<dbReference type="Proteomes" id="UP001223743">
    <property type="component" value="Unassembled WGS sequence"/>
</dbReference>
<sequence length="459" mass="53332">MSSEPNSTLQPPDELNSRNLEAAFEKDYPRPIKIDISFFSYKNRKSTLLIGNVLPENNMKARRAWLDFDFNEVIYVTEIRIFATEYEPYHRMELSYVPYLDNDNEVKLTETFLDGSFTFKINDFTKGFGLRPTEPLIRSAELLKIDVRGVERHLISDIVRFVDNIDFEKNSALAQFSSYQEKAKVAYDQVQEHQRQLDRIDQHIESSKNSLLELEEKIESASFSYKKSQEEIEVAKTVINEQSARLENLTQSIDKTSQERRILTEQIVDAERQLSELKSNINLFPTDLNGYVRQGARNVRLYAALAVIPLLVIVGVTLRLFSNSERLLDTVSQLQGISIFDFLLSRAPYVSVSITILGICYAMIKYILYEIIAINRRRQELYKISIISQDVSYASQDDLDLTTEEKYDLRTQTKMELLKEHLRQNVGDEYIYAPRRTFLEHLRKFPRKAGDAVQPDNVQ</sequence>
<feature type="coiled-coil region" evidence="1">
    <location>
        <begin position="190"/>
        <end position="280"/>
    </location>
</feature>
<dbReference type="SUPFAM" id="SSF57997">
    <property type="entry name" value="Tropomyosin"/>
    <property type="match status" value="1"/>
</dbReference>
<accession>A0ABU0M9N4</accession>
<protein>
    <submittedName>
        <fullName evidence="3">Uncharacterized protein</fullName>
    </submittedName>
</protein>
<keyword evidence="2" id="KW-0812">Transmembrane</keyword>
<keyword evidence="1" id="KW-0175">Coiled coil</keyword>
<organism evidence="3 4">
    <name type="scientific">Kaistia geumhonensis</name>
    <dbReference type="NCBI Taxonomy" id="410839"/>
    <lineage>
        <taxon>Bacteria</taxon>
        <taxon>Pseudomonadati</taxon>
        <taxon>Pseudomonadota</taxon>
        <taxon>Alphaproteobacteria</taxon>
        <taxon>Hyphomicrobiales</taxon>
        <taxon>Kaistiaceae</taxon>
        <taxon>Kaistia</taxon>
    </lineage>
</organism>
<reference evidence="3 4" key="1">
    <citation type="submission" date="2023-07" db="EMBL/GenBank/DDBJ databases">
        <title>Genomic Encyclopedia of Type Strains, Phase IV (KMG-IV): sequencing the most valuable type-strain genomes for metagenomic binning, comparative biology and taxonomic classification.</title>
        <authorList>
            <person name="Goeker M."/>
        </authorList>
    </citation>
    <scope>NUCLEOTIDE SEQUENCE [LARGE SCALE GENOMIC DNA]</scope>
    <source>
        <strain evidence="3 4">B1-1</strain>
    </source>
</reference>
<evidence type="ECO:0000313" key="4">
    <source>
        <dbReference type="Proteomes" id="UP001223743"/>
    </source>
</evidence>
<gene>
    <name evidence="3" type="ORF">QO015_003289</name>
</gene>